<proteinExistence type="inferred from homology"/>
<gene>
    <name evidence="5" type="ORF">CKO31_05025</name>
</gene>
<reference evidence="5 6" key="1">
    <citation type="journal article" date="2020" name="Microorganisms">
        <title>Osmotic Adaptation and Compatible Solute Biosynthesis of Phototrophic Bacteria as Revealed from Genome Analyses.</title>
        <authorList>
            <person name="Imhoff J.F."/>
            <person name="Rahn T."/>
            <person name="Kunzel S."/>
            <person name="Keller A."/>
            <person name="Neulinger S.C."/>
        </authorList>
    </citation>
    <scope>NUCLEOTIDE SEQUENCE [LARGE SCALE GENOMIC DNA]</scope>
    <source>
        <strain evidence="5 6">DSM 6210</strain>
    </source>
</reference>
<dbReference type="Gene3D" id="1.20.120.580">
    <property type="entry name" value="bsu32300-like"/>
    <property type="match status" value="1"/>
</dbReference>
<evidence type="ECO:0000256" key="2">
    <source>
        <dbReference type="ARBA" id="ARBA00022722"/>
    </source>
</evidence>
<dbReference type="PANTHER" id="PTHR33397">
    <property type="entry name" value="UPF0331 PROTEIN YUTE"/>
    <property type="match status" value="1"/>
</dbReference>
<accession>A0ABS1CDY4</accession>
<dbReference type="InterPro" id="IPR008201">
    <property type="entry name" value="HepT-like"/>
</dbReference>
<dbReference type="EMBL" id="NRRV01000008">
    <property type="protein sequence ID" value="MBK1630112.1"/>
    <property type="molecule type" value="Genomic_DNA"/>
</dbReference>
<keyword evidence="6" id="KW-1185">Reference proteome</keyword>
<dbReference type="Proteomes" id="UP000748752">
    <property type="component" value="Unassembled WGS sequence"/>
</dbReference>
<keyword evidence="1" id="KW-1277">Toxin-antitoxin system</keyword>
<dbReference type="InterPro" id="IPR052379">
    <property type="entry name" value="Type_VII_TA_RNase"/>
</dbReference>
<dbReference type="InterPro" id="IPR037038">
    <property type="entry name" value="HepT-like_sf"/>
</dbReference>
<sequence length="141" mass="15634">MTDADLVRKKLAFIETCVGDLRRFAEPARIEQDIREERFVEHTLQVAIQAALDVASHIVSDDRLGEPEHNRALFELLARAGWVPAQLGPVLSDMVGFRNILVNGYQAVDPAAVWDVVEYHLDDLLGYVAAIRARLGKAGDA</sequence>
<name>A0ABS1CDY4_9GAMM</name>
<evidence type="ECO:0000313" key="6">
    <source>
        <dbReference type="Proteomes" id="UP000748752"/>
    </source>
</evidence>
<evidence type="ECO:0000313" key="5">
    <source>
        <dbReference type="EMBL" id="MBK1630112.1"/>
    </source>
</evidence>
<dbReference type="NCBIfam" id="NF047751">
    <property type="entry name" value="HepT_toxin"/>
    <property type="match status" value="1"/>
</dbReference>
<evidence type="ECO:0000256" key="4">
    <source>
        <dbReference type="ARBA" id="ARBA00024207"/>
    </source>
</evidence>
<comment type="caution">
    <text evidence="5">The sequence shown here is derived from an EMBL/GenBank/DDBJ whole genome shotgun (WGS) entry which is preliminary data.</text>
</comment>
<evidence type="ECO:0000256" key="3">
    <source>
        <dbReference type="ARBA" id="ARBA00022801"/>
    </source>
</evidence>
<evidence type="ECO:0008006" key="7">
    <source>
        <dbReference type="Google" id="ProtNLM"/>
    </source>
</evidence>
<evidence type="ECO:0000256" key="1">
    <source>
        <dbReference type="ARBA" id="ARBA00022649"/>
    </source>
</evidence>
<protein>
    <recommendedName>
        <fullName evidence="7">DUF86 domain-containing protein</fullName>
    </recommendedName>
</protein>
<dbReference type="RefSeq" id="WP_200234644.1">
    <property type="nucleotide sequence ID" value="NZ_NRRV01000008.1"/>
</dbReference>
<comment type="similarity">
    <text evidence="4">Belongs to the HepT RNase toxin family.</text>
</comment>
<organism evidence="5 6">
    <name type="scientific">Thiohalocapsa halophila</name>
    <dbReference type="NCBI Taxonomy" id="69359"/>
    <lineage>
        <taxon>Bacteria</taxon>
        <taxon>Pseudomonadati</taxon>
        <taxon>Pseudomonadota</taxon>
        <taxon>Gammaproteobacteria</taxon>
        <taxon>Chromatiales</taxon>
        <taxon>Chromatiaceae</taxon>
        <taxon>Thiohalocapsa</taxon>
    </lineage>
</organism>
<keyword evidence="3" id="KW-0378">Hydrolase</keyword>
<dbReference type="Pfam" id="PF01934">
    <property type="entry name" value="HepT-like"/>
    <property type="match status" value="1"/>
</dbReference>
<keyword evidence="2" id="KW-0540">Nuclease</keyword>
<dbReference type="PANTHER" id="PTHR33397:SF5">
    <property type="entry name" value="RNASE YUTE-RELATED"/>
    <property type="match status" value="1"/>
</dbReference>